<accession>A0A6S4GRQ1</accession>
<dbReference type="CDD" id="cd06223">
    <property type="entry name" value="PRTases_typeI"/>
    <property type="match status" value="1"/>
</dbReference>
<dbReference type="SUPFAM" id="SSF53271">
    <property type="entry name" value="PRTase-like"/>
    <property type="match status" value="1"/>
</dbReference>
<dbReference type="InterPro" id="IPR000836">
    <property type="entry name" value="PRTase_dom"/>
</dbReference>
<gene>
    <name evidence="3" type="ORF">TM7x_00110</name>
</gene>
<comment type="similarity">
    <text evidence="1">Belongs to the ComF/GntX family.</text>
</comment>
<dbReference type="EMBL" id="CP007496">
    <property type="protein sequence ID" value="AJA06683.1"/>
    <property type="molecule type" value="Genomic_DNA"/>
</dbReference>
<protein>
    <recommendedName>
        <fullName evidence="2">Phosphoribosyltransferase domain-containing protein</fullName>
    </recommendedName>
</protein>
<evidence type="ECO:0000259" key="2">
    <source>
        <dbReference type="Pfam" id="PF00156"/>
    </source>
</evidence>
<organism evidence="3 4">
    <name type="scientific">Candidatus Nanosynbacter lyticus</name>
    <dbReference type="NCBI Taxonomy" id="2093824"/>
    <lineage>
        <taxon>Bacteria</taxon>
        <taxon>Candidatus Saccharimonadota</taxon>
        <taxon>Candidatus Saccharimonadia</taxon>
        <taxon>Candidatus Nanosynbacterales</taxon>
        <taxon>Candidatus Nanosynbacteraceae</taxon>
        <taxon>Candidatus Nanosynbacter</taxon>
    </lineage>
</organism>
<dbReference type="Pfam" id="PF00156">
    <property type="entry name" value="Pribosyltran"/>
    <property type="match status" value="1"/>
</dbReference>
<evidence type="ECO:0000313" key="4">
    <source>
        <dbReference type="Proteomes" id="UP000030902"/>
    </source>
</evidence>
<sequence length="163" mass="18727">MIWCFTKRTGVVAKIIDNYKFNRVQAAADLLSEFLNNILPPLPKETVIVPIPTISQNIRHRGFGHIEKIANKLARNRKIECRPLLRRRNNVTQHFTKSSRQRKRQAKDFFELSGSVDKNRRYIIIDDIFTTGSTVLAAAECLRKNGAEHVEIAVIARHGRPKL</sequence>
<proteinExistence type="inferred from homology"/>
<evidence type="ECO:0000256" key="1">
    <source>
        <dbReference type="ARBA" id="ARBA00008007"/>
    </source>
</evidence>
<dbReference type="Proteomes" id="UP000030902">
    <property type="component" value="Chromosome"/>
</dbReference>
<feature type="domain" description="Phosphoribosyltransferase" evidence="2">
    <location>
        <begin position="102"/>
        <end position="160"/>
    </location>
</feature>
<evidence type="ECO:0000313" key="3">
    <source>
        <dbReference type="EMBL" id="AJA06683.1"/>
    </source>
</evidence>
<dbReference type="AlphaFoldDB" id="A0A6S4GRQ1"/>
<dbReference type="KEGG" id="sox:TM7x_00110"/>
<dbReference type="RefSeq" id="WP_039326716.1">
    <property type="nucleotide sequence ID" value="NZ_CP007496.1"/>
</dbReference>
<name>A0A6S4GRQ1_9BACT</name>
<dbReference type="InterPro" id="IPR029057">
    <property type="entry name" value="PRTase-like"/>
</dbReference>
<dbReference type="InterPro" id="IPR051910">
    <property type="entry name" value="ComF/GntX_DNA_util-trans"/>
</dbReference>
<keyword evidence="4" id="KW-1185">Reference proteome</keyword>
<dbReference type="Gene3D" id="3.40.50.2020">
    <property type="match status" value="1"/>
</dbReference>
<reference evidence="3 4" key="1">
    <citation type="journal article" date="2015" name="Proc. Natl. Acad. Sci. U.S.A.">
        <title>Cultivation of a human-associated TM7 phylotype reveals a reduced genome and epibiotic parasitic lifestyle.</title>
        <authorList>
            <person name="He X."/>
            <person name="McLean J.S."/>
            <person name="Edlund A."/>
            <person name="Yooseph S."/>
            <person name="Hall A.P."/>
            <person name="Liu S.Y."/>
            <person name="Dorrestein P.C."/>
            <person name="Esquenazi E."/>
            <person name="Hunter R.C."/>
            <person name="Cheng G."/>
            <person name="Nelson K.E."/>
            <person name="Lux R."/>
            <person name="Shi W."/>
        </authorList>
    </citation>
    <scope>NUCLEOTIDE SEQUENCE [LARGE SCALE GENOMIC DNA]</scope>
    <source>
        <strain evidence="3 4">TM7x</strain>
    </source>
</reference>
<dbReference type="PANTHER" id="PTHR47505">
    <property type="entry name" value="DNA UTILIZATION PROTEIN YHGH"/>
    <property type="match status" value="1"/>
</dbReference>
<dbReference type="PANTHER" id="PTHR47505:SF1">
    <property type="entry name" value="DNA UTILIZATION PROTEIN YHGH"/>
    <property type="match status" value="1"/>
</dbReference>